<feature type="region of interest" description="Disordered" evidence="1">
    <location>
        <begin position="1"/>
        <end position="21"/>
    </location>
</feature>
<accession>A0A6P5KHM1</accession>
<dbReference type="AlphaFoldDB" id="A0A6P5KHM1"/>
<name>A0A6P5KHM1_PHACI</name>
<feature type="compositionally biased region" description="Pro residues" evidence="1">
    <location>
        <begin position="70"/>
        <end position="84"/>
    </location>
</feature>
<sequence>MFLRDACALPPPRPAPPMTGGCGWGLGLQAGGELAPPLRPRGRAPLIQRLPAPAATSGSRLSLLVRRPGLPSPAPAAPRLPGPLVPGRLEFAGGLRRPRKRTPPVPPPRNPPPARRGGGAPALPSAVSPVDLFLAGGGRRPRPVRPAVLVPEPARALAPRSCPRPQSDVGISLM</sequence>
<feature type="compositionally biased region" description="Pro residues" evidence="1">
    <location>
        <begin position="103"/>
        <end position="114"/>
    </location>
</feature>
<dbReference type="InParanoid" id="A0A6P5KHM1"/>
<evidence type="ECO:0000313" key="3">
    <source>
        <dbReference type="RefSeq" id="XP_020843961.1"/>
    </source>
</evidence>
<protein>
    <submittedName>
        <fullName evidence="3">Vegetative cell wall protein gp1-like isoform X1</fullName>
    </submittedName>
</protein>
<dbReference type="RefSeq" id="XP_020843961.1">
    <property type="nucleotide sequence ID" value="XM_020988302.1"/>
</dbReference>
<proteinExistence type="predicted"/>
<dbReference type="KEGG" id="pcw:110209688"/>
<dbReference type="GeneID" id="110209688"/>
<reference evidence="3" key="1">
    <citation type="submission" date="2025-08" db="UniProtKB">
        <authorList>
            <consortium name="RefSeq"/>
        </authorList>
    </citation>
    <scope>IDENTIFICATION</scope>
    <source>
        <tissue evidence="3">Spleen</tissue>
    </source>
</reference>
<evidence type="ECO:0000313" key="2">
    <source>
        <dbReference type="Proteomes" id="UP000515140"/>
    </source>
</evidence>
<keyword evidence="2" id="KW-1185">Reference proteome</keyword>
<evidence type="ECO:0000256" key="1">
    <source>
        <dbReference type="SAM" id="MobiDB-lite"/>
    </source>
</evidence>
<gene>
    <name evidence="3" type="primary">LOC110209688</name>
</gene>
<dbReference type="Proteomes" id="UP000515140">
    <property type="component" value="Unplaced"/>
</dbReference>
<organism evidence="2 3">
    <name type="scientific">Phascolarctos cinereus</name>
    <name type="common">Koala</name>
    <dbReference type="NCBI Taxonomy" id="38626"/>
    <lineage>
        <taxon>Eukaryota</taxon>
        <taxon>Metazoa</taxon>
        <taxon>Chordata</taxon>
        <taxon>Craniata</taxon>
        <taxon>Vertebrata</taxon>
        <taxon>Euteleostomi</taxon>
        <taxon>Mammalia</taxon>
        <taxon>Metatheria</taxon>
        <taxon>Diprotodontia</taxon>
        <taxon>Phascolarctidae</taxon>
        <taxon>Phascolarctos</taxon>
    </lineage>
</organism>
<feature type="compositionally biased region" description="Low complexity" evidence="1">
    <location>
        <begin position="145"/>
        <end position="160"/>
    </location>
</feature>
<feature type="region of interest" description="Disordered" evidence="1">
    <location>
        <begin position="65"/>
        <end position="174"/>
    </location>
</feature>